<comment type="caution">
    <text evidence="3">The sequence shown here is derived from an EMBL/GenBank/DDBJ whole genome shotgun (WGS) entry which is preliminary data.</text>
</comment>
<dbReference type="InterPro" id="IPR001478">
    <property type="entry name" value="PDZ"/>
</dbReference>
<dbReference type="GO" id="GO:0006508">
    <property type="term" value="P:proteolysis"/>
    <property type="evidence" value="ECO:0007669"/>
    <property type="project" value="UniProtKB-KW"/>
</dbReference>
<evidence type="ECO:0000259" key="2">
    <source>
        <dbReference type="PROSITE" id="PS50106"/>
    </source>
</evidence>
<organism evidence="3 4">
    <name type="scientific">Mucilaginibacter ximonensis</name>
    <dbReference type="NCBI Taxonomy" id="538021"/>
    <lineage>
        <taxon>Bacteria</taxon>
        <taxon>Pseudomonadati</taxon>
        <taxon>Bacteroidota</taxon>
        <taxon>Sphingobacteriia</taxon>
        <taxon>Sphingobacteriales</taxon>
        <taxon>Sphingobacteriaceae</taxon>
        <taxon>Mucilaginibacter</taxon>
    </lineage>
</organism>
<protein>
    <submittedName>
        <fullName evidence="3">Aspartyl protease family protein</fullName>
    </submittedName>
</protein>
<proteinExistence type="predicted"/>
<feature type="chain" id="PRO_5045773162" evidence="1">
    <location>
        <begin position="25"/>
        <end position="408"/>
    </location>
</feature>
<dbReference type="Pfam" id="PF17820">
    <property type="entry name" value="PDZ_6"/>
    <property type="match status" value="1"/>
</dbReference>
<keyword evidence="3" id="KW-0378">Hydrolase</keyword>
<reference evidence="4" key="1">
    <citation type="journal article" date="2019" name="Int. J. Syst. Evol. Microbiol.">
        <title>The Global Catalogue of Microorganisms (GCM) 10K type strain sequencing project: providing services to taxonomists for standard genome sequencing and annotation.</title>
        <authorList>
            <consortium name="The Broad Institute Genomics Platform"/>
            <consortium name="The Broad Institute Genome Sequencing Center for Infectious Disease"/>
            <person name="Wu L."/>
            <person name="Ma J."/>
        </authorList>
    </citation>
    <scope>NUCLEOTIDE SEQUENCE [LARGE SCALE GENOMIC DNA]</scope>
    <source>
        <strain evidence="4">KCTC 22437</strain>
    </source>
</reference>
<gene>
    <name evidence="3" type="ORF">ACFS5N_12625</name>
</gene>
<dbReference type="Proteomes" id="UP001597557">
    <property type="component" value="Unassembled WGS sequence"/>
</dbReference>
<sequence>MFWSKRYRFIILAVIVCCFSKAAAAQSFSMEEPGTSETIPFELVRNLIVVQLKINNQGPYNFALDTGVGYMLITEPSLVDSLNIKSTRTVKIHGLGEGKEFEAHITTPLNINLQGIVSHNVSAAVFTEDHFGLSAYAGRTIHGLLGYEFFSQLAVKINFAENVLVVSAPQNMHYYRRAAKLPISIEDRKPYLTTNVTFANGNTRKSKLVIDLGAGHFISMENLADDKQLQPQYIDANLGIGINGPVNGYLSRIKNVELGKYSVKNVIGAFPDNNKIVPAVPRDGNLGIGLLKKFNVIFDYPNNVIYLKPGTEYHRRDEHDMSGMTYYSIVDYDLVHVVVDKVEPGSAASEAGLKKGDELEMIDRTAVGHMTLQQIDDLFQSRDGRPFFLLISRDKKYVPIRLTLKRRV</sequence>
<keyword evidence="3" id="KW-0645">Protease</keyword>
<dbReference type="GO" id="GO:0008233">
    <property type="term" value="F:peptidase activity"/>
    <property type="evidence" value="ECO:0007669"/>
    <property type="project" value="UniProtKB-KW"/>
</dbReference>
<dbReference type="SUPFAM" id="SSF50156">
    <property type="entry name" value="PDZ domain-like"/>
    <property type="match status" value="1"/>
</dbReference>
<dbReference type="PROSITE" id="PS50106">
    <property type="entry name" value="PDZ"/>
    <property type="match status" value="1"/>
</dbReference>
<dbReference type="RefSeq" id="WP_377185932.1">
    <property type="nucleotide sequence ID" value="NZ_JBHUPD010000002.1"/>
</dbReference>
<dbReference type="Gene3D" id="2.30.42.10">
    <property type="match status" value="1"/>
</dbReference>
<keyword evidence="1" id="KW-0732">Signal</keyword>
<dbReference type="InterPro" id="IPR021109">
    <property type="entry name" value="Peptidase_aspartic_dom_sf"/>
</dbReference>
<name>A0ABW5YDH5_9SPHI</name>
<dbReference type="InterPro" id="IPR036034">
    <property type="entry name" value="PDZ_sf"/>
</dbReference>
<evidence type="ECO:0000313" key="4">
    <source>
        <dbReference type="Proteomes" id="UP001597557"/>
    </source>
</evidence>
<feature type="domain" description="PDZ" evidence="2">
    <location>
        <begin position="337"/>
        <end position="394"/>
    </location>
</feature>
<dbReference type="Pfam" id="PF13650">
    <property type="entry name" value="Asp_protease_2"/>
    <property type="match status" value="1"/>
</dbReference>
<evidence type="ECO:0000256" key="1">
    <source>
        <dbReference type="SAM" id="SignalP"/>
    </source>
</evidence>
<evidence type="ECO:0000313" key="3">
    <source>
        <dbReference type="EMBL" id="MFD2873321.1"/>
    </source>
</evidence>
<feature type="signal peptide" evidence="1">
    <location>
        <begin position="1"/>
        <end position="24"/>
    </location>
</feature>
<accession>A0ABW5YDH5</accession>
<dbReference type="InterPro" id="IPR034122">
    <property type="entry name" value="Retropepsin-like_bacterial"/>
</dbReference>
<dbReference type="InterPro" id="IPR041489">
    <property type="entry name" value="PDZ_6"/>
</dbReference>
<dbReference type="EMBL" id="JBHUPD010000002">
    <property type="protein sequence ID" value="MFD2873321.1"/>
    <property type="molecule type" value="Genomic_DNA"/>
</dbReference>
<keyword evidence="4" id="KW-1185">Reference proteome</keyword>
<dbReference type="CDD" id="cd05483">
    <property type="entry name" value="retropepsin_like_bacteria"/>
    <property type="match status" value="1"/>
</dbReference>
<dbReference type="SMART" id="SM00228">
    <property type="entry name" value="PDZ"/>
    <property type="match status" value="1"/>
</dbReference>
<dbReference type="Gene3D" id="2.40.70.10">
    <property type="entry name" value="Acid Proteases"/>
    <property type="match status" value="2"/>
</dbReference>